<gene>
    <name evidence="1" type="ORF">HY220_01230</name>
</gene>
<sequence length="58" mass="6544">MRIMVYLVLGLLEAGVPVEEIIGPDYYPQLTRKHVEAALHYAGSLLKTREYASQVALR</sequence>
<accession>A0A9D6LMR6</accession>
<evidence type="ECO:0000313" key="2">
    <source>
        <dbReference type="Proteomes" id="UP000808388"/>
    </source>
</evidence>
<protein>
    <submittedName>
        <fullName evidence="1">DUF433 domain-containing protein</fullName>
    </submittedName>
</protein>
<dbReference type="InterPro" id="IPR007367">
    <property type="entry name" value="DUF433"/>
</dbReference>
<reference evidence="1" key="1">
    <citation type="submission" date="2020-07" db="EMBL/GenBank/DDBJ databases">
        <title>Huge and variable diversity of episymbiotic CPR bacteria and DPANN archaea in groundwater ecosystems.</title>
        <authorList>
            <person name="He C.Y."/>
            <person name="Keren R."/>
            <person name="Whittaker M."/>
            <person name="Farag I.F."/>
            <person name="Doudna J."/>
            <person name="Cate J.H.D."/>
            <person name="Banfield J.F."/>
        </authorList>
    </citation>
    <scope>NUCLEOTIDE SEQUENCE</scope>
    <source>
        <strain evidence="1">NC_groundwater_972_Pr1_S-0.2um_49_27</strain>
    </source>
</reference>
<proteinExistence type="predicted"/>
<dbReference type="AlphaFoldDB" id="A0A9D6LMR6"/>
<dbReference type="Gene3D" id="1.10.10.10">
    <property type="entry name" value="Winged helix-like DNA-binding domain superfamily/Winged helix DNA-binding domain"/>
    <property type="match status" value="1"/>
</dbReference>
<dbReference type="SUPFAM" id="SSF46689">
    <property type="entry name" value="Homeodomain-like"/>
    <property type="match status" value="1"/>
</dbReference>
<dbReference type="InterPro" id="IPR009057">
    <property type="entry name" value="Homeodomain-like_sf"/>
</dbReference>
<organism evidence="1 2">
    <name type="scientific">Candidatus Sungiibacteriota bacterium</name>
    <dbReference type="NCBI Taxonomy" id="2750080"/>
    <lineage>
        <taxon>Bacteria</taxon>
        <taxon>Candidatus Sungiibacteriota</taxon>
    </lineage>
</organism>
<comment type="caution">
    <text evidence="1">The sequence shown here is derived from an EMBL/GenBank/DDBJ whole genome shotgun (WGS) entry which is preliminary data.</text>
</comment>
<dbReference type="EMBL" id="JACQCQ010000003">
    <property type="protein sequence ID" value="MBI3627359.1"/>
    <property type="molecule type" value="Genomic_DNA"/>
</dbReference>
<dbReference type="Pfam" id="PF04255">
    <property type="entry name" value="DUF433"/>
    <property type="match status" value="1"/>
</dbReference>
<name>A0A9D6LMR6_9BACT</name>
<dbReference type="Proteomes" id="UP000808388">
    <property type="component" value="Unassembled WGS sequence"/>
</dbReference>
<evidence type="ECO:0000313" key="1">
    <source>
        <dbReference type="EMBL" id="MBI3627359.1"/>
    </source>
</evidence>
<dbReference type="InterPro" id="IPR036388">
    <property type="entry name" value="WH-like_DNA-bd_sf"/>
</dbReference>